<reference evidence="1" key="1">
    <citation type="submission" date="2019-12" db="EMBL/GenBank/DDBJ databases">
        <title>Genome sequencing and annotation of Brassica cretica.</title>
        <authorList>
            <person name="Studholme D.J."/>
            <person name="Sarris P."/>
        </authorList>
    </citation>
    <scope>NUCLEOTIDE SEQUENCE</scope>
    <source>
        <strain evidence="1">PFS-109/04</strain>
        <tissue evidence="1">Leaf</tissue>
    </source>
</reference>
<organism evidence="1 2">
    <name type="scientific">Brassica cretica</name>
    <name type="common">Mustard</name>
    <dbReference type="NCBI Taxonomy" id="69181"/>
    <lineage>
        <taxon>Eukaryota</taxon>
        <taxon>Viridiplantae</taxon>
        <taxon>Streptophyta</taxon>
        <taxon>Embryophyta</taxon>
        <taxon>Tracheophyta</taxon>
        <taxon>Spermatophyta</taxon>
        <taxon>Magnoliopsida</taxon>
        <taxon>eudicotyledons</taxon>
        <taxon>Gunneridae</taxon>
        <taxon>Pentapetalae</taxon>
        <taxon>rosids</taxon>
        <taxon>malvids</taxon>
        <taxon>Brassicales</taxon>
        <taxon>Brassicaceae</taxon>
        <taxon>Brassiceae</taxon>
        <taxon>Brassica</taxon>
    </lineage>
</organism>
<name>A0A8S9PPB2_BRACR</name>
<gene>
    <name evidence="1" type="ORF">F2Q69_00048516</name>
</gene>
<dbReference type="Proteomes" id="UP000712600">
    <property type="component" value="Unassembled WGS sequence"/>
</dbReference>
<proteinExistence type="predicted"/>
<dbReference type="AlphaFoldDB" id="A0A8S9PPB2"/>
<comment type="caution">
    <text evidence="1">The sequence shown here is derived from an EMBL/GenBank/DDBJ whole genome shotgun (WGS) entry which is preliminary data.</text>
</comment>
<protein>
    <submittedName>
        <fullName evidence="1">Uncharacterized protein</fullName>
    </submittedName>
</protein>
<sequence length="66" mass="7567">MDIFSKAISSAREWNNAQPSLTSPQVLRNLQSPPSHQPLTELPCFTDAAWISFDEQSWLRLVQREP</sequence>
<dbReference type="EMBL" id="QGKX02001347">
    <property type="protein sequence ID" value="KAF3523034.1"/>
    <property type="molecule type" value="Genomic_DNA"/>
</dbReference>
<evidence type="ECO:0000313" key="2">
    <source>
        <dbReference type="Proteomes" id="UP000712600"/>
    </source>
</evidence>
<evidence type="ECO:0000313" key="1">
    <source>
        <dbReference type="EMBL" id="KAF3523034.1"/>
    </source>
</evidence>
<accession>A0A8S9PPB2</accession>